<proteinExistence type="predicted"/>
<dbReference type="EMBL" id="BGZK01000575">
    <property type="protein sequence ID" value="GBP51155.1"/>
    <property type="molecule type" value="Genomic_DNA"/>
</dbReference>
<comment type="caution">
    <text evidence="1">The sequence shown here is derived from an EMBL/GenBank/DDBJ whole genome shotgun (WGS) entry which is preliminary data.</text>
</comment>
<dbReference type="OrthoDB" id="10017160at2759"/>
<sequence length="156" mass="17522">MEMRALIATLCTWISDRCSGHLSTGFCPPPHAPLIMLAMSKLSGEFLALLGLIKPKKKSGKCESRPPRVSCKFTVFKRGRVNLRDELSDDRPSTAVNNENIDVVRCMIEKDRHITYHEIRGDMLSPLEKEKARPQLESKVKQTDIENILGSESKTG</sequence>
<dbReference type="Proteomes" id="UP000299102">
    <property type="component" value="Unassembled WGS sequence"/>
</dbReference>
<reference evidence="1 2" key="1">
    <citation type="journal article" date="2019" name="Commun. Biol.">
        <title>The bagworm genome reveals a unique fibroin gene that provides high tensile strength.</title>
        <authorList>
            <person name="Kono N."/>
            <person name="Nakamura H."/>
            <person name="Ohtoshi R."/>
            <person name="Tomita M."/>
            <person name="Numata K."/>
            <person name="Arakawa K."/>
        </authorList>
    </citation>
    <scope>NUCLEOTIDE SEQUENCE [LARGE SCALE GENOMIC DNA]</scope>
</reference>
<name>A0A4C1WM11_EUMVA</name>
<organism evidence="1 2">
    <name type="scientific">Eumeta variegata</name>
    <name type="common">Bagworm moth</name>
    <name type="synonym">Eumeta japonica</name>
    <dbReference type="NCBI Taxonomy" id="151549"/>
    <lineage>
        <taxon>Eukaryota</taxon>
        <taxon>Metazoa</taxon>
        <taxon>Ecdysozoa</taxon>
        <taxon>Arthropoda</taxon>
        <taxon>Hexapoda</taxon>
        <taxon>Insecta</taxon>
        <taxon>Pterygota</taxon>
        <taxon>Neoptera</taxon>
        <taxon>Endopterygota</taxon>
        <taxon>Lepidoptera</taxon>
        <taxon>Glossata</taxon>
        <taxon>Ditrysia</taxon>
        <taxon>Tineoidea</taxon>
        <taxon>Psychidae</taxon>
        <taxon>Oiketicinae</taxon>
        <taxon>Eumeta</taxon>
    </lineage>
</organism>
<protein>
    <submittedName>
        <fullName evidence="1">Uncharacterized protein</fullName>
    </submittedName>
</protein>
<keyword evidence="2" id="KW-1185">Reference proteome</keyword>
<accession>A0A4C1WM11</accession>
<gene>
    <name evidence="1" type="ORF">EVAR_33906_1</name>
</gene>
<evidence type="ECO:0000313" key="1">
    <source>
        <dbReference type="EMBL" id="GBP51155.1"/>
    </source>
</evidence>
<evidence type="ECO:0000313" key="2">
    <source>
        <dbReference type="Proteomes" id="UP000299102"/>
    </source>
</evidence>
<dbReference type="AlphaFoldDB" id="A0A4C1WM11"/>